<name>A0A8J3MX75_9CHLR</name>
<feature type="active site" description="Proton donor" evidence="4">
    <location>
        <position position="259"/>
    </location>
</feature>
<evidence type="ECO:0000313" key="10">
    <source>
        <dbReference type="Proteomes" id="UP000597444"/>
    </source>
</evidence>
<feature type="active site" description="Proton acceptor" evidence="4">
    <location>
        <position position="68"/>
    </location>
</feature>
<dbReference type="Proteomes" id="UP000597444">
    <property type="component" value="Unassembled WGS sequence"/>
</dbReference>
<dbReference type="AlphaFoldDB" id="A0A8J3MX75"/>
<dbReference type="PANTHER" id="PTHR42812:SF5">
    <property type="entry name" value="ENDO-ARABINASE"/>
    <property type="match status" value="1"/>
</dbReference>
<evidence type="ECO:0000256" key="5">
    <source>
        <dbReference type="PIRSR" id="PIRSR606710-2"/>
    </source>
</evidence>
<dbReference type="Gene3D" id="2.60.120.200">
    <property type="match status" value="1"/>
</dbReference>
<feature type="site" description="Important for catalytic activity, responsible for pKa modulation of the active site Glu and correct orientation of both the proton donor and substrate" evidence="5">
    <location>
        <position position="211"/>
    </location>
</feature>
<dbReference type="InterPro" id="IPR051795">
    <property type="entry name" value="Glycosyl_Hydrlase_43"/>
</dbReference>
<feature type="signal peptide" evidence="7">
    <location>
        <begin position="1"/>
        <end position="36"/>
    </location>
</feature>
<keyword evidence="7" id="KW-0732">Signal</keyword>
<dbReference type="InterPro" id="IPR013320">
    <property type="entry name" value="ConA-like_dom_sf"/>
</dbReference>
<dbReference type="PANTHER" id="PTHR42812">
    <property type="entry name" value="BETA-XYLOSIDASE"/>
    <property type="match status" value="1"/>
</dbReference>
<evidence type="ECO:0000256" key="1">
    <source>
        <dbReference type="ARBA" id="ARBA00009865"/>
    </source>
</evidence>
<evidence type="ECO:0000256" key="2">
    <source>
        <dbReference type="ARBA" id="ARBA00022801"/>
    </source>
</evidence>
<dbReference type="RefSeq" id="WP_220201603.1">
    <property type="nucleotide sequence ID" value="NZ_BNJK01000001.1"/>
</dbReference>
<evidence type="ECO:0000259" key="8">
    <source>
        <dbReference type="Pfam" id="PF17851"/>
    </source>
</evidence>
<evidence type="ECO:0000256" key="7">
    <source>
        <dbReference type="SAM" id="SignalP"/>
    </source>
</evidence>
<dbReference type="Pfam" id="PF04616">
    <property type="entry name" value="Glyco_hydro_43"/>
    <property type="match status" value="1"/>
</dbReference>
<keyword evidence="2" id="KW-0378">Hydrolase</keyword>
<sequence length="877" mass="95009">MLRVFTVSRSLFLKRLLSTLAALLLFLLLFPAQVGAQTSSSNQSASPHQPIATSTTYSNPIIAQTLPDPAIIKGLDGYYYVIATSDRWEDGSFHLLPTYRSTDLIHWQFVHDAFTARPDWVDPNAGLWAPDLQYFNHKYYMYYTASSTLALPKYNAPAGNSAIGVAVADSPAGPWQDMGDSAGGSFQHGPIVPPRSCVYNTDPNCYYWTIDPAVFTDQDGQHYMYYGSFYGGTVVQKLSADGLHVTGSTYQIGHWDHYEGTYIIRHDVNGKAYYYNFSSAANCCNGPETAYSVEVSRATSPLGPFLDQNGFPMITATGKPVPTQRPSDDPAGDNVGAQGGGYPTLKPNGNKWRGVGHNAVITDLAGQDWILYHGIDANNGWVNGSNISFRQLLLDRIDWTTDGWPIVNDGKGPSLTNVAPIMTPIFGDTFNTNTANACSASGNGDDLQANWHVVSGKWQVNAGNCATGGFVEQTALSGQSLVVSQKTIASGSRVAFDLHLEKAGSNGRYGGAVSYSTDGSFVAVLIDPAQHKLVTIPYQHGQATGGEQATALPTGFDPSDWNHLTIDENTSAPGHFRIALSNGQRDPLAVQDRTLPASFRLSDGSVGFITQNAQAAFDNVESALLNHHVAPAQTTPPSGALLPAFSDEFNSSLGKQWSWVHEDTTRHKLANGQLSITINGDLYRDSNSATNLLLESPPTSDYMLETKMIFDPNTNYQQAGLLVYSDDDHYIKVGATHHESLNKIISGHETLEPVAGNQTACDVKPASGSNIAITTYTAKQCPLEGESWDYFSNLHPTQNGNTATQPTVTDWLRIYRHGNIYTPYSSVDGVHWIRGTAWDLAAASSAFPVKIGLFAFSSGSANTIPANFDYVHVYSQP</sequence>
<evidence type="ECO:0000256" key="4">
    <source>
        <dbReference type="PIRSR" id="PIRSR606710-1"/>
    </source>
</evidence>
<feature type="region of interest" description="Disordered" evidence="6">
    <location>
        <begin position="320"/>
        <end position="348"/>
    </location>
</feature>
<dbReference type="EMBL" id="BNJK01000001">
    <property type="protein sequence ID" value="GHO90654.1"/>
    <property type="molecule type" value="Genomic_DNA"/>
</dbReference>
<dbReference type="SUPFAM" id="SSF49899">
    <property type="entry name" value="Concanavalin A-like lectins/glucanases"/>
    <property type="match status" value="1"/>
</dbReference>
<dbReference type="GO" id="GO:0004553">
    <property type="term" value="F:hydrolase activity, hydrolyzing O-glycosyl compounds"/>
    <property type="evidence" value="ECO:0007669"/>
    <property type="project" value="InterPro"/>
</dbReference>
<dbReference type="Gene3D" id="2.115.10.20">
    <property type="entry name" value="Glycosyl hydrolase domain, family 43"/>
    <property type="match status" value="1"/>
</dbReference>
<comment type="caution">
    <text evidence="9">The sequence shown here is derived from an EMBL/GenBank/DDBJ whole genome shotgun (WGS) entry which is preliminary data.</text>
</comment>
<organism evidence="9 10">
    <name type="scientific">Reticulibacter mediterranei</name>
    <dbReference type="NCBI Taxonomy" id="2778369"/>
    <lineage>
        <taxon>Bacteria</taxon>
        <taxon>Bacillati</taxon>
        <taxon>Chloroflexota</taxon>
        <taxon>Ktedonobacteria</taxon>
        <taxon>Ktedonobacterales</taxon>
        <taxon>Reticulibacteraceae</taxon>
        <taxon>Reticulibacter</taxon>
    </lineage>
</organism>
<dbReference type="CDD" id="cd18616">
    <property type="entry name" value="GH43_ABN-like"/>
    <property type="match status" value="1"/>
</dbReference>
<evidence type="ECO:0000256" key="6">
    <source>
        <dbReference type="SAM" id="MobiDB-lite"/>
    </source>
</evidence>
<reference evidence="9" key="1">
    <citation type="submission" date="2020-10" db="EMBL/GenBank/DDBJ databases">
        <title>Taxonomic study of unclassified bacteria belonging to the class Ktedonobacteria.</title>
        <authorList>
            <person name="Yabe S."/>
            <person name="Wang C.M."/>
            <person name="Zheng Y."/>
            <person name="Sakai Y."/>
            <person name="Cavaletti L."/>
            <person name="Monciardini P."/>
            <person name="Donadio S."/>
        </authorList>
    </citation>
    <scope>NUCLEOTIDE SEQUENCE</scope>
    <source>
        <strain evidence="9">ID150040</strain>
    </source>
</reference>
<evidence type="ECO:0000256" key="3">
    <source>
        <dbReference type="ARBA" id="ARBA00023295"/>
    </source>
</evidence>
<keyword evidence="3" id="KW-0326">Glycosidase</keyword>
<feature type="chain" id="PRO_5035240614" description="Beta-xylosidase C-terminal Concanavalin A-like domain-containing protein" evidence="7">
    <location>
        <begin position="37"/>
        <end position="877"/>
    </location>
</feature>
<dbReference type="InterPro" id="IPR041542">
    <property type="entry name" value="GH43_C2"/>
</dbReference>
<dbReference type="Gene3D" id="2.60.120.560">
    <property type="entry name" value="Exo-inulinase, domain 1"/>
    <property type="match status" value="1"/>
</dbReference>
<dbReference type="InterPro" id="IPR006710">
    <property type="entry name" value="Glyco_hydro_43"/>
</dbReference>
<proteinExistence type="inferred from homology"/>
<dbReference type="InterPro" id="IPR023296">
    <property type="entry name" value="Glyco_hydro_beta-prop_sf"/>
</dbReference>
<protein>
    <recommendedName>
        <fullName evidence="8">Beta-xylosidase C-terminal Concanavalin A-like domain-containing protein</fullName>
    </recommendedName>
</protein>
<gene>
    <name evidence="9" type="ORF">KSF_007020</name>
</gene>
<dbReference type="GO" id="GO:0005975">
    <property type="term" value="P:carbohydrate metabolic process"/>
    <property type="evidence" value="ECO:0007669"/>
    <property type="project" value="InterPro"/>
</dbReference>
<accession>A0A8J3MX75</accession>
<evidence type="ECO:0000313" key="9">
    <source>
        <dbReference type="EMBL" id="GHO90654.1"/>
    </source>
</evidence>
<dbReference type="Pfam" id="PF17851">
    <property type="entry name" value="GH43_C2"/>
    <property type="match status" value="1"/>
</dbReference>
<keyword evidence="10" id="KW-1185">Reference proteome</keyword>
<dbReference type="SUPFAM" id="SSF75005">
    <property type="entry name" value="Arabinanase/levansucrase/invertase"/>
    <property type="match status" value="1"/>
</dbReference>
<comment type="similarity">
    <text evidence="1">Belongs to the glycosyl hydrolase 43 family.</text>
</comment>
<feature type="domain" description="Beta-xylosidase C-terminal Concanavalin A-like" evidence="8">
    <location>
        <begin position="646"/>
        <end position="753"/>
    </location>
</feature>